<dbReference type="RefSeq" id="WP_220229849.1">
    <property type="nucleotide sequence ID" value="NZ_JAICBX010000003.1"/>
</dbReference>
<dbReference type="Gene3D" id="3.60.21.10">
    <property type="match status" value="1"/>
</dbReference>
<protein>
    <submittedName>
        <fullName evidence="10">5'-nucleotidase C-terminal domain-containing protein</fullName>
    </submittedName>
</protein>
<reference evidence="10" key="1">
    <citation type="submission" date="2021-08" db="EMBL/GenBank/DDBJ databases">
        <title>Hoeflea bacterium WL0058 sp. nov., isolated from the sediment.</title>
        <authorList>
            <person name="Wang L."/>
            <person name="Zhang D."/>
        </authorList>
    </citation>
    <scope>NUCLEOTIDE SEQUENCE</scope>
    <source>
        <strain evidence="10">WL0058</strain>
    </source>
</reference>
<dbReference type="SUPFAM" id="SSF56300">
    <property type="entry name" value="Metallo-dependent phosphatases"/>
    <property type="match status" value="1"/>
</dbReference>
<proteinExistence type="inferred from homology"/>
<dbReference type="GO" id="GO:0000166">
    <property type="term" value="F:nucleotide binding"/>
    <property type="evidence" value="ECO:0007669"/>
    <property type="project" value="UniProtKB-KW"/>
</dbReference>
<keyword evidence="4 7" id="KW-0732">Signal</keyword>
<evidence type="ECO:0000256" key="1">
    <source>
        <dbReference type="ARBA" id="ARBA00004613"/>
    </source>
</evidence>
<dbReference type="SUPFAM" id="SSF55816">
    <property type="entry name" value="5'-nucleotidase (syn. UDP-sugar hydrolase), C-terminal domain"/>
    <property type="match status" value="1"/>
</dbReference>
<keyword evidence="3" id="KW-0479">Metal-binding</keyword>
<dbReference type="AlphaFoldDB" id="A0AAE3D1R1"/>
<dbReference type="Gene3D" id="3.10.350.10">
    <property type="entry name" value="LysM domain"/>
    <property type="match status" value="1"/>
</dbReference>
<dbReference type="GO" id="GO:0046872">
    <property type="term" value="F:metal ion binding"/>
    <property type="evidence" value="ECO:0007669"/>
    <property type="project" value="UniProtKB-KW"/>
</dbReference>
<feature type="region of interest" description="Disordered" evidence="8">
    <location>
        <begin position="617"/>
        <end position="644"/>
    </location>
</feature>
<dbReference type="CDD" id="cd07409">
    <property type="entry name" value="MPP_CD73_N"/>
    <property type="match status" value="1"/>
</dbReference>
<dbReference type="Gene3D" id="3.90.780.10">
    <property type="entry name" value="5'-Nucleotidase, C-terminal domain"/>
    <property type="match status" value="1"/>
</dbReference>
<sequence>MNRIMLRALLSAAALGLAAGNAWADYELNILHFNDLHSRIEPINKYDSTCSPEDDAEGKCFGGAARLKTAIDERKSALDNVLVLNAGDNFQGSLFYTTYKGDAEAEFLDMMDQDAMVLGNHEFDDGDQVLADFVAKTDFPIIYGNTLIGANSPLAGTRMVEYVIKDVGGEKVAIIGVVAEDTDVTSSPSDAVLFMEPVLYLMEAVDKVKEAGATKVIALTHVGLPVDKKIAAEVDGIDLIVGGHSHTLLSNTDEKAAGPYPVMVKNETSGKDVPIVQGYAYSKYLGEIKLVFDDDGNIKSVAGDPILLDASFKPNEAMQKRIAELAAPIEDMKKKVVGDTSATIDGDRGSCRAKECEMGNLVSDAMLERVKDQGIQIAIQNGGGLRASIDQGEVTMGEVLTVLPFQNTLSTFQLKGSDVKAALENGVSQIEDGAGRFPQVSGLKYSFDPSKPAGERISDVMVEGSDGSFAAIEDDTTYGVVSNNFMRGGGDGYSVFATAGMNAYDYGPGLEQVVVDYLGENNPYKPYVDGRITEVSAAMEPKTDETMKDDMKSDAATMEKDSEAASETVMEKTEEMAKEGMEKVEEAVESATTHVISAGDSLWSLAEKYFGDGKQWKSIADANPDQNPKKLEVGSQLTIPAKSN</sequence>
<dbReference type="InterPro" id="IPR006179">
    <property type="entry name" value="5_nucleotidase/apyrase"/>
</dbReference>
<keyword evidence="6 7" id="KW-0378">Hydrolase</keyword>
<keyword evidence="5 7" id="KW-0547">Nucleotide-binding</keyword>
<comment type="subcellular location">
    <subcellularLocation>
        <location evidence="1">Secreted</location>
    </subcellularLocation>
</comment>
<dbReference type="InterPro" id="IPR029052">
    <property type="entry name" value="Metallo-depent_PP-like"/>
</dbReference>
<dbReference type="InterPro" id="IPR008334">
    <property type="entry name" value="5'-Nucleotdase_C"/>
</dbReference>
<feature type="chain" id="PRO_5041768614" evidence="7">
    <location>
        <begin position="25"/>
        <end position="644"/>
    </location>
</feature>
<gene>
    <name evidence="10" type="ORF">K1W69_18250</name>
</gene>
<dbReference type="EMBL" id="JAICBX010000003">
    <property type="protein sequence ID" value="MBW8639144.1"/>
    <property type="molecule type" value="Genomic_DNA"/>
</dbReference>
<keyword evidence="2" id="KW-0964">Secreted</keyword>
<comment type="similarity">
    <text evidence="7">Belongs to the 5'-nucleotidase family.</text>
</comment>
<comment type="caution">
    <text evidence="10">The sequence shown here is derived from an EMBL/GenBank/DDBJ whole genome shotgun (WGS) entry which is preliminary data.</text>
</comment>
<dbReference type="Pfam" id="PF02872">
    <property type="entry name" value="5_nucleotid_C"/>
    <property type="match status" value="1"/>
</dbReference>
<keyword evidence="11" id="KW-1185">Reference proteome</keyword>
<dbReference type="InterPro" id="IPR018392">
    <property type="entry name" value="LysM"/>
</dbReference>
<dbReference type="InterPro" id="IPR004843">
    <property type="entry name" value="Calcineurin-like_PHP"/>
</dbReference>
<accession>A0AAE3D1R1</accession>
<feature type="signal peptide" evidence="7">
    <location>
        <begin position="1"/>
        <end position="24"/>
    </location>
</feature>
<dbReference type="InterPro" id="IPR036907">
    <property type="entry name" value="5'-Nucleotdase_C_sf"/>
</dbReference>
<evidence type="ECO:0000256" key="7">
    <source>
        <dbReference type="RuleBase" id="RU362119"/>
    </source>
</evidence>
<evidence type="ECO:0000256" key="6">
    <source>
        <dbReference type="ARBA" id="ARBA00022801"/>
    </source>
</evidence>
<dbReference type="FunFam" id="3.60.21.10:FF:000020">
    <property type="entry name" value="NT5E isoform 4"/>
    <property type="match status" value="1"/>
</dbReference>
<dbReference type="PROSITE" id="PS51782">
    <property type="entry name" value="LYSM"/>
    <property type="match status" value="1"/>
</dbReference>
<dbReference type="Pfam" id="PF01476">
    <property type="entry name" value="LysM"/>
    <property type="match status" value="1"/>
</dbReference>
<name>A0AAE3D1R1_9HYPH</name>
<evidence type="ECO:0000256" key="3">
    <source>
        <dbReference type="ARBA" id="ARBA00022723"/>
    </source>
</evidence>
<dbReference type="GO" id="GO:0009166">
    <property type="term" value="P:nucleotide catabolic process"/>
    <property type="evidence" value="ECO:0007669"/>
    <property type="project" value="InterPro"/>
</dbReference>
<organism evidence="10 11">
    <name type="scientific">Flavimaribacter sediminis</name>
    <dbReference type="NCBI Taxonomy" id="2865987"/>
    <lineage>
        <taxon>Bacteria</taxon>
        <taxon>Pseudomonadati</taxon>
        <taxon>Pseudomonadota</taxon>
        <taxon>Alphaproteobacteria</taxon>
        <taxon>Hyphomicrobiales</taxon>
        <taxon>Rhizobiaceae</taxon>
        <taxon>Flavimaribacter</taxon>
    </lineage>
</organism>
<evidence type="ECO:0000256" key="2">
    <source>
        <dbReference type="ARBA" id="ARBA00022525"/>
    </source>
</evidence>
<dbReference type="PANTHER" id="PTHR11575">
    <property type="entry name" value="5'-NUCLEOTIDASE-RELATED"/>
    <property type="match status" value="1"/>
</dbReference>
<dbReference type="GO" id="GO:0005576">
    <property type="term" value="C:extracellular region"/>
    <property type="evidence" value="ECO:0007669"/>
    <property type="project" value="UniProtKB-SubCell"/>
</dbReference>
<evidence type="ECO:0000256" key="4">
    <source>
        <dbReference type="ARBA" id="ARBA00022729"/>
    </source>
</evidence>
<dbReference type="GO" id="GO:0016787">
    <property type="term" value="F:hydrolase activity"/>
    <property type="evidence" value="ECO:0007669"/>
    <property type="project" value="UniProtKB-KW"/>
</dbReference>
<feature type="compositionally biased region" description="Polar residues" evidence="8">
    <location>
        <begin position="635"/>
        <end position="644"/>
    </location>
</feature>
<dbReference type="PRINTS" id="PR01607">
    <property type="entry name" value="APYRASEFAMLY"/>
</dbReference>
<evidence type="ECO:0000256" key="8">
    <source>
        <dbReference type="SAM" id="MobiDB-lite"/>
    </source>
</evidence>
<dbReference type="Pfam" id="PF00149">
    <property type="entry name" value="Metallophos"/>
    <property type="match status" value="1"/>
</dbReference>
<evidence type="ECO:0000259" key="9">
    <source>
        <dbReference type="PROSITE" id="PS51782"/>
    </source>
</evidence>
<evidence type="ECO:0000313" key="11">
    <source>
        <dbReference type="Proteomes" id="UP001196509"/>
    </source>
</evidence>
<dbReference type="InterPro" id="IPR036779">
    <property type="entry name" value="LysM_dom_sf"/>
</dbReference>
<dbReference type="Proteomes" id="UP001196509">
    <property type="component" value="Unassembled WGS sequence"/>
</dbReference>
<evidence type="ECO:0000313" key="10">
    <source>
        <dbReference type="EMBL" id="MBW8639144.1"/>
    </source>
</evidence>
<dbReference type="SMART" id="SM00257">
    <property type="entry name" value="LysM"/>
    <property type="match status" value="1"/>
</dbReference>
<dbReference type="PANTHER" id="PTHR11575:SF24">
    <property type="entry name" value="5'-NUCLEOTIDASE"/>
    <property type="match status" value="1"/>
</dbReference>
<dbReference type="SUPFAM" id="SSF54106">
    <property type="entry name" value="LysM domain"/>
    <property type="match status" value="1"/>
</dbReference>
<dbReference type="FunFam" id="3.90.780.10:FF:000004">
    <property type="entry name" value="UDP-sugar hydrolase, putative"/>
    <property type="match status" value="1"/>
</dbReference>
<feature type="domain" description="LysM" evidence="9">
    <location>
        <begin position="592"/>
        <end position="639"/>
    </location>
</feature>
<evidence type="ECO:0000256" key="5">
    <source>
        <dbReference type="ARBA" id="ARBA00022741"/>
    </source>
</evidence>
<dbReference type="CDD" id="cd00118">
    <property type="entry name" value="LysM"/>
    <property type="match status" value="1"/>
</dbReference>